<evidence type="ECO:0000313" key="2">
    <source>
        <dbReference type="EMBL" id="SCJ55610.1"/>
    </source>
</evidence>
<organism evidence="2">
    <name type="scientific">uncultured Anaerotruncus sp</name>
    <dbReference type="NCBI Taxonomy" id="905011"/>
    <lineage>
        <taxon>Bacteria</taxon>
        <taxon>Bacillati</taxon>
        <taxon>Bacillota</taxon>
        <taxon>Clostridia</taxon>
        <taxon>Eubacteriales</taxon>
        <taxon>Oscillospiraceae</taxon>
        <taxon>Anaerotruncus</taxon>
        <taxon>environmental samples</taxon>
    </lineage>
</organism>
<gene>
    <name evidence="2" type="ORF">SAMEA3545359_00800</name>
</gene>
<dbReference type="EMBL" id="FMHG01000001">
    <property type="protein sequence ID" value="SCJ55610.1"/>
    <property type="molecule type" value="Genomic_DNA"/>
</dbReference>
<name>A0A1C6HDI7_9FIRM</name>
<feature type="compositionally biased region" description="Basic and acidic residues" evidence="1">
    <location>
        <begin position="13"/>
        <end position="24"/>
    </location>
</feature>
<evidence type="ECO:0000256" key="1">
    <source>
        <dbReference type="SAM" id="MobiDB-lite"/>
    </source>
</evidence>
<reference evidence="2" key="1">
    <citation type="submission" date="2015-09" db="EMBL/GenBank/DDBJ databases">
        <authorList>
            <consortium name="Pathogen Informatics"/>
        </authorList>
    </citation>
    <scope>NUCLEOTIDE SEQUENCE</scope>
    <source>
        <strain evidence="2">2789STDY5834896</strain>
    </source>
</reference>
<accession>A0A1C6HDI7</accession>
<protein>
    <submittedName>
        <fullName evidence="2">Uncharacterized protein</fullName>
    </submittedName>
</protein>
<feature type="region of interest" description="Disordered" evidence="1">
    <location>
        <begin position="1"/>
        <end position="30"/>
    </location>
</feature>
<proteinExistence type="predicted"/>
<dbReference type="AlphaFoldDB" id="A0A1C6HDI7"/>
<sequence>MSEELPQDNGQELTDRYAVRDPADPTRSWGGLTCTYQKSGQLLSVTVDGKLTALTGSTGWYTLGCIVYPIDKKDDYQRVFDALDIPVITAGGDQGSTQKSGVHYLFMCLGTDDRIFSMPPSTAS</sequence>